<organism evidence="6 8">
    <name type="scientific">Thalassovita autumnalis</name>
    <dbReference type="NCBI Taxonomy" id="2072972"/>
    <lineage>
        <taxon>Bacteria</taxon>
        <taxon>Pseudomonadati</taxon>
        <taxon>Pseudomonadota</taxon>
        <taxon>Alphaproteobacteria</taxon>
        <taxon>Rhodobacterales</taxon>
        <taxon>Roseobacteraceae</taxon>
        <taxon>Thalassovita</taxon>
    </lineage>
</organism>
<evidence type="ECO:0000256" key="3">
    <source>
        <dbReference type="ARBA" id="ARBA00023277"/>
    </source>
</evidence>
<reference evidence="5 7" key="1">
    <citation type="submission" date="2015-09" db="EMBL/GenBank/DDBJ databases">
        <authorList>
            <person name="Rodrigo-Torres L."/>
            <person name="Arahal D.R."/>
        </authorList>
    </citation>
    <scope>NUCLEOTIDE SEQUENCE [LARGE SCALE GENOMIC DNA]</scope>
    <source>
        <strain evidence="5 7">CECT 5118</strain>
    </source>
</reference>
<dbReference type="GO" id="GO:0006006">
    <property type="term" value="P:glucose metabolic process"/>
    <property type="evidence" value="ECO:0007669"/>
    <property type="project" value="TreeGrafter"/>
</dbReference>
<keyword evidence="7" id="KW-1185">Reference proteome</keyword>
<dbReference type="RefSeq" id="WP_058242969.1">
    <property type="nucleotide sequence ID" value="NZ_CYSB01000024.1"/>
</dbReference>
<dbReference type="InterPro" id="IPR008183">
    <property type="entry name" value="Aldose_1/G6P_1-epimerase"/>
</dbReference>
<dbReference type="OrthoDB" id="9779408at2"/>
<dbReference type="GO" id="GO:0030246">
    <property type="term" value="F:carbohydrate binding"/>
    <property type="evidence" value="ECO:0007669"/>
    <property type="project" value="InterPro"/>
</dbReference>
<protein>
    <submittedName>
        <fullName evidence="6">Aldose 1-epimerase</fullName>
        <ecNumber evidence="6">5.1.3.3</ecNumber>
    </submittedName>
</protein>
<dbReference type="PANTHER" id="PTHR10091:SF49">
    <property type="entry name" value="ALDOSE 1-EPIMERASE"/>
    <property type="match status" value="1"/>
</dbReference>
<dbReference type="Gene3D" id="2.70.98.10">
    <property type="match status" value="1"/>
</dbReference>
<proteinExistence type="inferred from homology"/>
<evidence type="ECO:0000256" key="2">
    <source>
        <dbReference type="ARBA" id="ARBA00023235"/>
    </source>
</evidence>
<dbReference type="PANTHER" id="PTHR10091">
    <property type="entry name" value="ALDOSE-1-EPIMERASE"/>
    <property type="match status" value="1"/>
</dbReference>
<evidence type="ECO:0000313" key="6">
    <source>
        <dbReference type="EMBL" id="CUH71663.1"/>
    </source>
</evidence>
<evidence type="ECO:0000313" key="7">
    <source>
        <dbReference type="Proteomes" id="UP000051086"/>
    </source>
</evidence>
<dbReference type="GO" id="GO:0033499">
    <property type="term" value="P:galactose catabolic process via UDP-galactose, Leloir pathway"/>
    <property type="evidence" value="ECO:0007669"/>
    <property type="project" value="TreeGrafter"/>
</dbReference>
<dbReference type="GO" id="GO:0004034">
    <property type="term" value="F:aldose 1-epimerase activity"/>
    <property type="evidence" value="ECO:0007669"/>
    <property type="project" value="UniProtKB-EC"/>
</dbReference>
<keyword evidence="2 6" id="KW-0413">Isomerase</keyword>
<evidence type="ECO:0000313" key="8">
    <source>
        <dbReference type="Proteomes" id="UP000051887"/>
    </source>
</evidence>
<dbReference type="InterPro" id="IPR011013">
    <property type="entry name" value="Gal_mutarotase_sf_dom"/>
</dbReference>
<name>A0A0N7LXE3_9RHOB</name>
<dbReference type="InterPro" id="IPR047215">
    <property type="entry name" value="Galactose_mutarotase-like"/>
</dbReference>
<dbReference type="Pfam" id="PF01263">
    <property type="entry name" value="Aldose_epim"/>
    <property type="match status" value="1"/>
</dbReference>
<dbReference type="EC" id="5.1.3.3" evidence="6"/>
<evidence type="ECO:0000313" key="5">
    <source>
        <dbReference type="EMBL" id="CUH65143.1"/>
    </source>
</evidence>
<dbReference type="EMBL" id="CYSC01000024">
    <property type="protein sequence ID" value="CUH71663.1"/>
    <property type="molecule type" value="Genomic_DNA"/>
</dbReference>
<feature type="region of interest" description="Disordered" evidence="4">
    <location>
        <begin position="285"/>
        <end position="308"/>
    </location>
</feature>
<evidence type="ECO:0000256" key="1">
    <source>
        <dbReference type="ARBA" id="ARBA00006206"/>
    </source>
</evidence>
<dbReference type="SUPFAM" id="SSF74650">
    <property type="entry name" value="Galactose mutarotase-like"/>
    <property type="match status" value="1"/>
</dbReference>
<dbReference type="Proteomes" id="UP000051887">
    <property type="component" value="Unassembled WGS sequence"/>
</dbReference>
<reference evidence="6 8" key="2">
    <citation type="submission" date="2015-09" db="EMBL/GenBank/DDBJ databases">
        <authorList>
            <consortium name="Swine Surveillance"/>
        </authorList>
    </citation>
    <scope>NUCLEOTIDE SEQUENCE [LARGE SCALE GENOMIC DNA]</scope>
    <source>
        <strain evidence="6 8">5120</strain>
    </source>
</reference>
<dbReference type="CDD" id="cd09019">
    <property type="entry name" value="galactose_mutarotase_like"/>
    <property type="match status" value="1"/>
</dbReference>
<keyword evidence="3" id="KW-0119">Carbohydrate metabolism</keyword>
<accession>A0A0N7LXE3</accession>
<dbReference type="InterPro" id="IPR014718">
    <property type="entry name" value="GH-type_carb-bd"/>
</dbReference>
<dbReference type="Proteomes" id="UP000051086">
    <property type="component" value="Unassembled WGS sequence"/>
</dbReference>
<dbReference type="AlphaFoldDB" id="A0A0N7LXE3"/>
<dbReference type="EMBL" id="CYSB01000024">
    <property type="protein sequence ID" value="CUH65143.1"/>
    <property type="molecule type" value="Genomic_DNA"/>
</dbReference>
<gene>
    <name evidence="6" type="primary">galM</name>
    <name evidence="5" type="ORF">TL5118_01191</name>
    <name evidence="6" type="ORF">TL5120_01453</name>
</gene>
<evidence type="ECO:0000256" key="4">
    <source>
        <dbReference type="SAM" id="MobiDB-lite"/>
    </source>
</evidence>
<comment type="similarity">
    <text evidence="1">Belongs to the aldose epimerase family.</text>
</comment>
<sequence length="330" mass="35530">MSTRHPFGTTPNGEVVERVTLQRAGVTAKVMTWGASLQDFRVEGIGHALVLGAPDFPPYLDEMRYFGAIVGPVANRIAKGRAPLGDRTLELERNENGITTLHGGDDGIGQANWRILSHSEVSVTLMITQVDGVGGLPGPITLKARYSLEEDGALLLEIEATAEQTTYCNPAHHSYWKLDTSPALHGTELQVMAESYLPLDDENIPLGAPAPVIGTGFDYRSAAPVLRPEADGLDHNFCLAGQGDMPLAAAVQTDKARLEVATNEPGLQVYDGAGLNTGRGHHPHPYGANAGLALEPQHWPDAPNHPEYPSILLEPGQTYRQTSRFKISKI</sequence>